<dbReference type="InterPro" id="IPR049730">
    <property type="entry name" value="SNF2/RAD54-like_C"/>
</dbReference>
<keyword evidence="5" id="KW-1185">Reference proteome</keyword>
<dbReference type="SMART" id="SM00487">
    <property type="entry name" value="DEXDc"/>
    <property type="match status" value="1"/>
</dbReference>
<dbReference type="InterPro" id="IPR027417">
    <property type="entry name" value="P-loop_NTPase"/>
</dbReference>
<dbReference type="Pfam" id="PF00271">
    <property type="entry name" value="Helicase_C"/>
    <property type="match status" value="1"/>
</dbReference>
<evidence type="ECO:0000256" key="1">
    <source>
        <dbReference type="ARBA" id="ARBA00022801"/>
    </source>
</evidence>
<dbReference type="PROSITE" id="PS51192">
    <property type="entry name" value="HELICASE_ATP_BIND_1"/>
    <property type="match status" value="1"/>
</dbReference>
<dbReference type="InterPro" id="IPR000330">
    <property type="entry name" value="SNF2_N"/>
</dbReference>
<dbReference type="Gene3D" id="3.40.50.300">
    <property type="entry name" value="P-loop containing nucleotide triphosphate hydrolases"/>
    <property type="match status" value="1"/>
</dbReference>
<evidence type="ECO:0000259" key="3">
    <source>
        <dbReference type="PROSITE" id="PS51194"/>
    </source>
</evidence>
<dbReference type="InterPro" id="IPR022138">
    <property type="entry name" value="DUF3670"/>
</dbReference>
<proteinExistence type="predicted"/>
<accession>A0A4U0SMU1</accession>
<dbReference type="SMART" id="SM00490">
    <property type="entry name" value="HELICc"/>
    <property type="match status" value="1"/>
</dbReference>
<dbReference type="RefSeq" id="WP_136729110.1">
    <property type="nucleotide sequence ID" value="NZ_SUMC01000071.1"/>
</dbReference>
<gene>
    <name evidence="4" type="ORF">FCI23_40360</name>
</gene>
<dbReference type="InterPro" id="IPR014001">
    <property type="entry name" value="Helicase_ATP-bd"/>
</dbReference>
<comment type="caution">
    <text evidence="4">The sequence shown here is derived from an EMBL/GenBank/DDBJ whole genome shotgun (WGS) entry which is preliminary data.</text>
</comment>
<organism evidence="4 5">
    <name type="scientific">Actinacidiphila oryziradicis</name>
    <dbReference type="NCBI Taxonomy" id="2571141"/>
    <lineage>
        <taxon>Bacteria</taxon>
        <taxon>Bacillati</taxon>
        <taxon>Actinomycetota</taxon>
        <taxon>Actinomycetes</taxon>
        <taxon>Kitasatosporales</taxon>
        <taxon>Streptomycetaceae</taxon>
        <taxon>Actinacidiphila</taxon>
    </lineage>
</organism>
<dbReference type="SUPFAM" id="SSF52540">
    <property type="entry name" value="P-loop containing nucleoside triphosphate hydrolases"/>
    <property type="match status" value="2"/>
</dbReference>
<reference evidence="4 5" key="1">
    <citation type="submission" date="2019-04" db="EMBL/GenBank/DDBJ databases">
        <title>Streptomyces oryziradicis sp. nov., a novel actinomycete isolated from rhizosphere soil of rice (Oryza sativa L.).</title>
        <authorList>
            <person name="Li C."/>
        </authorList>
    </citation>
    <scope>NUCLEOTIDE SEQUENCE [LARGE SCALE GENOMIC DNA]</scope>
    <source>
        <strain evidence="4 5">NEAU-C40</strain>
    </source>
</reference>
<dbReference type="Proteomes" id="UP000305778">
    <property type="component" value="Unassembled WGS sequence"/>
</dbReference>
<sequence>MFALHAVWRADRRLALWAEDSLLPPDRYACAPETVAQLLGGTGPGLEWLMTKAAEGVTTLLLPTQNGAPLPSPELGRAVQGPRAPVTLAPWRVPSLLLEPGEAAQLLGELYAPGKPFLPTQLPAEGPVDVPFGASLRWLTAVHDLAWRLVGRGQVLPAVATEDGRPYARWRPVPDADGWRETRELTAAVPPVCRAECSGGHPDGRASGELVADLLDVLADCEARAALEDEPPLPRPGRVRSPDGVPEAWLRALGSDSGRVEGADAAALAGLRDRLDAWYRSEAPADEPLRTCFRLGEPLGPDPADPDGDPSDDNWRLEFLLQAADEPSLMVAADALWVPGAALSALERKATRPGDALLDGLARAARLWPPLREALRASHPTALRLDRAGALAFLRDAAPALAAAGHGVLLPTWWQRPAGFGLTLSVRTAQPGLVHDRSLLDRDRIVAFRWRAAVGDQPLTEAELTELAAAKQPLVRLRGQWTEVDPARIAAALAFLEGQGRGTMAAGEVLRVALDPDATVGGLPVAGVSADGRLGDLLAGTAEHHVDPVPVPAGFGANLRPYQERGLDWLAFMSRLGLGAVLADDMGLGKTVQTLALLAVEHAEGVTAPNLLVCPMSLVGNWQREAARFAPMLRVHVHHGAQRLSGDALRRAVQGADLVVTTYGLAERDAAELRALQWRRVIADEAQHIKNSATRQAVAVRSLPATHRIALTGTPVENRLAELHAVLDFANPGLFGSAARFKERWSIPIEREGHSGTAAELQRHTRPFILRRLKNDPVIARDLPEKVEMTVNCGLTAEQAGLYRAAVSEMLARIAESRGIERKGIVLSTLTKLKQICNHPAQFLHEPYEGASARLIGRSGKLERLEEILAEALAEGDKALCFTQFAEFGRLLHGHLARRLGREVLFLHGGVPQHARDAMTARFQDPAGPAVFLLSLKAGGTGLNLTAAAHVIHLDRWWNPAVEDQATDRAFRIGQRRNVQVRKFVCAGTIEERIDAMIEAKRTLAGSVVGDGEQWLTELSTDELRDLVELSADAGEEST</sequence>
<dbReference type="FunFam" id="3.40.50.300:FF:000533">
    <property type="entry name" value="Helicase, Snf2 family"/>
    <property type="match status" value="1"/>
</dbReference>
<dbReference type="AlphaFoldDB" id="A0A4U0SMU1"/>
<dbReference type="GO" id="GO:0005524">
    <property type="term" value="F:ATP binding"/>
    <property type="evidence" value="ECO:0007669"/>
    <property type="project" value="InterPro"/>
</dbReference>
<dbReference type="Gene3D" id="3.40.50.10810">
    <property type="entry name" value="Tandem AAA-ATPase domain"/>
    <property type="match status" value="1"/>
</dbReference>
<dbReference type="Pfam" id="PF00176">
    <property type="entry name" value="SNF2-rel_dom"/>
    <property type="match status" value="1"/>
</dbReference>
<dbReference type="GO" id="GO:0004386">
    <property type="term" value="F:helicase activity"/>
    <property type="evidence" value="ECO:0007669"/>
    <property type="project" value="UniProtKB-KW"/>
</dbReference>
<dbReference type="OrthoDB" id="9760715at2"/>
<dbReference type="EMBL" id="SUMC01000071">
    <property type="protein sequence ID" value="TKA01665.1"/>
    <property type="molecule type" value="Genomic_DNA"/>
</dbReference>
<evidence type="ECO:0000259" key="2">
    <source>
        <dbReference type="PROSITE" id="PS51192"/>
    </source>
</evidence>
<dbReference type="PROSITE" id="PS51194">
    <property type="entry name" value="HELICASE_CTER"/>
    <property type="match status" value="1"/>
</dbReference>
<dbReference type="PANTHER" id="PTHR10799">
    <property type="entry name" value="SNF2/RAD54 HELICASE FAMILY"/>
    <property type="match status" value="1"/>
</dbReference>
<keyword evidence="4" id="KW-0547">Nucleotide-binding</keyword>
<protein>
    <submittedName>
        <fullName evidence="4">DEAD/DEAH box helicase</fullName>
    </submittedName>
</protein>
<dbReference type="InterPro" id="IPR001650">
    <property type="entry name" value="Helicase_C-like"/>
</dbReference>
<dbReference type="Pfam" id="PF12419">
    <property type="entry name" value="DUF3670"/>
    <property type="match status" value="1"/>
</dbReference>
<keyword evidence="4" id="KW-0347">Helicase</keyword>
<feature type="domain" description="Helicase C-terminal" evidence="3">
    <location>
        <begin position="864"/>
        <end position="1020"/>
    </location>
</feature>
<dbReference type="CDD" id="cd18012">
    <property type="entry name" value="DEXQc_arch_SWI2_SNF2"/>
    <property type="match status" value="1"/>
</dbReference>
<feature type="domain" description="Helicase ATP-binding" evidence="2">
    <location>
        <begin position="571"/>
        <end position="733"/>
    </location>
</feature>
<dbReference type="GO" id="GO:0016787">
    <property type="term" value="F:hydrolase activity"/>
    <property type="evidence" value="ECO:0007669"/>
    <property type="project" value="UniProtKB-KW"/>
</dbReference>
<evidence type="ECO:0000313" key="5">
    <source>
        <dbReference type="Proteomes" id="UP000305778"/>
    </source>
</evidence>
<keyword evidence="1" id="KW-0378">Hydrolase</keyword>
<dbReference type="CDD" id="cd18793">
    <property type="entry name" value="SF2_C_SNF"/>
    <property type="match status" value="1"/>
</dbReference>
<evidence type="ECO:0000313" key="4">
    <source>
        <dbReference type="EMBL" id="TKA01665.1"/>
    </source>
</evidence>
<name>A0A4U0SMU1_9ACTN</name>
<keyword evidence="4" id="KW-0067">ATP-binding</keyword>
<dbReference type="InterPro" id="IPR038718">
    <property type="entry name" value="SNF2-like_sf"/>
</dbReference>